<accession>A0ABM4G6S6</accession>
<name>A0ABM4G6S6_9AVES</name>
<dbReference type="PROSITE" id="PS51220">
    <property type="entry name" value="NIDO"/>
    <property type="match status" value="1"/>
</dbReference>
<feature type="domain" description="NIDO" evidence="2">
    <location>
        <begin position="75"/>
        <end position="229"/>
    </location>
</feature>
<evidence type="ECO:0000313" key="4">
    <source>
        <dbReference type="RefSeq" id="XP_067172900.1"/>
    </source>
</evidence>
<proteinExistence type="predicted"/>
<sequence length="270" mass="29103">GLLYPFGPGAGDRSTPREDDGMSPPVALGRPFVFYGRPHRSLYVNNNGVVSFGVGVPEFTPHPFPLPGHRPFVAPYWADVDTRRGGDVFYRESRDPELLARLADDLRPAVAPGDPVPRPTWAFVATWDRVAFFGAAGKKVNTFQAVLAMDDVTAFIMLNYGDIQWTTGISNGGDPHTGLGGIPAQVGFNSGDDVHYYNVPGSRTPAVLRVGHTSNVGVPGRWVFRVDRFTATEGPPPATTETAAVTQGPPMATRATSMKKEEEEASYICG</sequence>
<organism evidence="3 4">
    <name type="scientific">Apteryx mantelli</name>
    <name type="common">North Island brown kiwi</name>
    <dbReference type="NCBI Taxonomy" id="2696672"/>
    <lineage>
        <taxon>Eukaryota</taxon>
        <taxon>Metazoa</taxon>
        <taxon>Chordata</taxon>
        <taxon>Craniata</taxon>
        <taxon>Vertebrata</taxon>
        <taxon>Euteleostomi</taxon>
        <taxon>Archelosauria</taxon>
        <taxon>Archosauria</taxon>
        <taxon>Dinosauria</taxon>
        <taxon>Saurischia</taxon>
        <taxon>Theropoda</taxon>
        <taxon>Coelurosauria</taxon>
        <taxon>Aves</taxon>
        <taxon>Palaeognathae</taxon>
        <taxon>Apterygiformes</taxon>
        <taxon>Apterygidae</taxon>
        <taxon>Apteryx</taxon>
    </lineage>
</organism>
<evidence type="ECO:0000313" key="3">
    <source>
        <dbReference type="Proteomes" id="UP001652627"/>
    </source>
</evidence>
<keyword evidence="3" id="KW-1185">Reference proteome</keyword>
<feature type="region of interest" description="Disordered" evidence="1">
    <location>
        <begin position="231"/>
        <end position="270"/>
    </location>
</feature>
<dbReference type="PANTHER" id="PTHR13802:SF59">
    <property type="entry name" value="SUSHI DOMAIN-CONTAINING PROTEIN 2"/>
    <property type="match status" value="1"/>
</dbReference>
<dbReference type="Proteomes" id="UP001652627">
    <property type="component" value="Unplaced"/>
</dbReference>
<dbReference type="InterPro" id="IPR051495">
    <property type="entry name" value="Epithelial_Barrier/Signaling"/>
</dbReference>
<dbReference type="PANTHER" id="PTHR13802">
    <property type="entry name" value="MUCIN 4-RELATED"/>
    <property type="match status" value="1"/>
</dbReference>
<dbReference type="GeneID" id="136995529"/>
<gene>
    <name evidence="4" type="primary">LOC136995529</name>
</gene>
<evidence type="ECO:0000256" key="1">
    <source>
        <dbReference type="SAM" id="MobiDB-lite"/>
    </source>
</evidence>
<dbReference type="InterPro" id="IPR003886">
    <property type="entry name" value="NIDO_dom"/>
</dbReference>
<feature type="non-terminal residue" evidence="4">
    <location>
        <position position="1"/>
    </location>
</feature>
<evidence type="ECO:0000259" key="2">
    <source>
        <dbReference type="PROSITE" id="PS51220"/>
    </source>
</evidence>
<protein>
    <submittedName>
        <fullName evidence="4">LOW QUALITY PROTEIN: sushi, nidogen and EGF-like domain-containing protein 1</fullName>
    </submittedName>
</protein>
<dbReference type="SMART" id="SM00539">
    <property type="entry name" value="NIDO"/>
    <property type="match status" value="1"/>
</dbReference>
<reference evidence="4" key="1">
    <citation type="submission" date="2025-08" db="UniProtKB">
        <authorList>
            <consortium name="RefSeq"/>
        </authorList>
    </citation>
    <scope>IDENTIFICATION</scope>
    <source>
        <tissue evidence="4">Blood</tissue>
    </source>
</reference>
<feature type="region of interest" description="Disordered" evidence="1">
    <location>
        <begin position="1"/>
        <end position="24"/>
    </location>
</feature>
<dbReference type="Pfam" id="PF06119">
    <property type="entry name" value="NIDO"/>
    <property type="match status" value="1"/>
</dbReference>
<dbReference type="RefSeq" id="XP_067172900.1">
    <property type="nucleotide sequence ID" value="XM_067316799.1"/>
</dbReference>